<evidence type="ECO:0000256" key="11">
    <source>
        <dbReference type="ARBA" id="ARBA00022792"/>
    </source>
</evidence>
<evidence type="ECO:0000256" key="16">
    <source>
        <dbReference type="ARBA" id="ARBA00023209"/>
    </source>
</evidence>
<comment type="similarity">
    <text evidence="5">Belongs to the TAM41 family.</text>
</comment>
<keyword evidence="12" id="KW-0460">Magnesium</keyword>
<evidence type="ECO:0000256" key="3">
    <source>
        <dbReference type="ARBA" id="ARBA00005119"/>
    </source>
</evidence>
<dbReference type="EMBL" id="KV875477">
    <property type="protein sequence ID" value="RZR70950.1"/>
    <property type="molecule type" value="Genomic_DNA"/>
</dbReference>
<dbReference type="Proteomes" id="UP000290560">
    <property type="component" value="Unassembled WGS sequence"/>
</dbReference>
<keyword evidence="8" id="KW-0444">Lipid biosynthesis</keyword>
<feature type="region of interest" description="Disordered" evidence="19">
    <location>
        <begin position="1"/>
        <end position="41"/>
    </location>
</feature>
<evidence type="ECO:0000256" key="12">
    <source>
        <dbReference type="ARBA" id="ARBA00022842"/>
    </source>
</evidence>
<evidence type="ECO:0000256" key="17">
    <source>
        <dbReference type="ARBA" id="ARBA00023264"/>
    </source>
</evidence>
<evidence type="ECO:0000256" key="10">
    <source>
        <dbReference type="ARBA" id="ARBA00022695"/>
    </source>
</evidence>
<evidence type="ECO:0000256" key="9">
    <source>
        <dbReference type="ARBA" id="ARBA00022679"/>
    </source>
</evidence>
<evidence type="ECO:0000256" key="19">
    <source>
        <dbReference type="SAM" id="MobiDB-lite"/>
    </source>
</evidence>
<evidence type="ECO:0000256" key="18">
    <source>
        <dbReference type="ARBA" id="ARBA00029893"/>
    </source>
</evidence>
<comment type="cofactor">
    <cofactor evidence="1">
        <name>Mg(2+)</name>
        <dbReference type="ChEBI" id="CHEBI:18420"/>
    </cofactor>
</comment>
<gene>
    <name evidence="20" type="ORF">BHM03_00002469</name>
</gene>
<evidence type="ECO:0000256" key="2">
    <source>
        <dbReference type="ARBA" id="ARBA00004443"/>
    </source>
</evidence>
<keyword evidence="9" id="KW-0808">Transferase</keyword>
<comment type="pathway">
    <text evidence="3">Phospholipid metabolism; CDP-diacylglycerol biosynthesis; CDP-diacylglycerol from sn-glycerol 3-phosphate: step 3/3.</text>
</comment>
<feature type="compositionally biased region" description="Polar residues" evidence="19">
    <location>
        <begin position="1"/>
        <end position="12"/>
    </location>
</feature>
<dbReference type="PANTHER" id="PTHR13619">
    <property type="entry name" value="PHOSPHATIDATE CYTIDYLYLTRANSFERASE, MITOCHONDRIAL"/>
    <property type="match status" value="1"/>
</dbReference>
<keyword evidence="11" id="KW-0999">Mitochondrion inner membrane</keyword>
<reference evidence="20" key="1">
    <citation type="journal article" date="2018" name="Data Brief">
        <title>Genome sequence data from 17 accessions of Ensete ventricosum, a staple food crop for millions in Ethiopia.</title>
        <authorList>
            <person name="Yemataw Z."/>
            <person name="Muzemil S."/>
            <person name="Ambachew D."/>
            <person name="Tripathi L."/>
            <person name="Tesfaye K."/>
            <person name="Chala A."/>
            <person name="Farbos A."/>
            <person name="O'Neill P."/>
            <person name="Moore K."/>
            <person name="Grant M."/>
            <person name="Studholme D.J."/>
        </authorList>
    </citation>
    <scope>NUCLEOTIDE SEQUENCE [LARGE SCALE GENOMIC DNA]</scope>
    <source>
        <tissue evidence="20">Leaf</tissue>
    </source>
</reference>
<evidence type="ECO:0000256" key="13">
    <source>
        <dbReference type="ARBA" id="ARBA00023098"/>
    </source>
</evidence>
<feature type="non-terminal residue" evidence="20">
    <location>
        <position position="1"/>
    </location>
</feature>
<proteinExistence type="inferred from homology"/>
<dbReference type="GO" id="GO:0016024">
    <property type="term" value="P:CDP-diacylglycerol biosynthetic process"/>
    <property type="evidence" value="ECO:0007669"/>
    <property type="project" value="UniProtKB-UniPathway"/>
</dbReference>
<keyword evidence="15" id="KW-0472">Membrane</keyword>
<evidence type="ECO:0000256" key="15">
    <source>
        <dbReference type="ARBA" id="ARBA00023136"/>
    </source>
</evidence>
<evidence type="ECO:0000256" key="5">
    <source>
        <dbReference type="ARBA" id="ARBA00005458"/>
    </source>
</evidence>
<comment type="subcellular location">
    <subcellularLocation>
        <location evidence="2">Mitochondrion inner membrane</location>
        <topology evidence="2">Peripheral membrane protein</topology>
        <orientation evidence="2">Matrix side</orientation>
    </subcellularLocation>
</comment>
<sequence>TLSRQQQQQPWTSIEDERSSSAPSNSSLPSTSAASTAPLSSLTTVTRSNRSSVFLSSSSSDVFCCSTDPHMFASSQTSMVDYILGVADPIQWHSEASASFLDYLLSESAMNLSCMIVIGANHRIWKGTGTTTRNGWGGSARRRLVFGCLADDKIWSRADASFGYGCTDVGQVLPERPFAETCMLDFDCVYQGSQRSICIVGITKTQTIITSRELAANCVTKALRRLVLISSARQAMSGLAATGGVAAARYLTRKISKAWKSRTS</sequence>
<evidence type="ECO:0000256" key="4">
    <source>
        <dbReference type="ARBA" id="ARBA00005189"/>
    </source>
</evidence>
<evidence type="ECO:0000256" key="6">
    <source>
        <dbReference type="ARBA" id="ARBA00012487"/>
    </source>
</evidence>
<name>A0A445M9M8_ENSVE</name>
<keyword evidence="14" id="KW-0496">Mitochondrion</keyword>
<evidence type="ECO:0000256" key="1">
    <source>
        <dbReference type="ARBA" id="ARBA00001946"/>
    </source>
</evidence>
<protein>
    <recommendedName>
        <fullName evidence="7">Phosphatidate cytidylyltransferase, mitochondrial</fullName>
        <ecNumber evidence="6">2.7.7.41</ecNumber>
    </recommendedName>
    <alternativeName>
        <fullName evidence="18">CDP-diacylglycerol synthase</fullName>
    </alternativeName>
</protein>
<evidence type="ECO:0000256" key="7">
    <source>
        <dbReference type="ARBA" id="ARBA00018337"/>
    </source>
</evidence>
<dbReference type="Pfam" id="PF09139">
    <property type="entry name" value="Tam41_Mmp37"/>
    <property type="match status" value="1"/>
</dbReference>
<feature type="compositionally biased region" description="Low complexity" evidence="19">
    <location>
        <begin position="20"/>
        <end position="41"/>
    </location>
</feature>
<organism evidence="20">
    <name type="scientific">Ensete ventricosum</name>
    <name type="common">Abyssinian banana</name>
    <name type="synonym">Musa ensete</name>
    <dbReference type="NCBI Taxonomy" id="4639"/>
    <lineage>
        <taxon>Eukaryota</taxon>
        <taxon>Viridiplantae</taxon>
        <taxon>Streptophyta</taxon>
        <taxon>Embryophyta</taxon>
        <taxon>Tracheophyta</taxon>
        <taxon>Spermatophyta</taxon>
        <taxon>Magnoliopsida</taxon>
        <taxon>Liliopsida</taxon>
        <taxon>Zingiberales</taxon>
        <taxon>Musaceae</taxon>
        <taxon>Ensete</taxon>
    </lineage>
</organism>
<dbReference type="InterPro" id="IPR015222">
    <property type="entry name" value="Tam41"/>
</dbReference>
<accession>A0A445M9M8</accession>
<dbReference type="GO" id="GO:0004605">
    <property type="term" value="F:phosphatidate cytidylyltransferase activity"/>
    <property type="evidence" value="ECO:0007669"/>
    <property type="project" value="UniProtKB-EC"/>
</dbReference>
<evidence type="ECO:0000256" key="8">
    <source>
        <dbReference type="ARBA" id="ARBA00022516"/>
    </source>
</evidence>
<evidence type="ECO:0000313" key="20">
    <source>
        <dbReference type="EMBL" id="RZR70950.1"/>
    </source>
</evidence>
<keyword evidence="16" id="KW-0594">Phospholipid biosynthesis</keyword>
<keyword evidence="10" id="KW-0548">Nucleotidyltransferase</keyword>
<comment type="pathway">
    <text evidence="4">Lipid metabolism.</text>
</comment>
<evidence type="ECO:0000256" key="14">
    <source>
        <dbReference type="ARBA" id="ARBA00023128"/>
    </source>
</evidence>
<dbReference type="PANTHER" id="PTHR13619:SF0">
    <property type="entry name" value="PHOSPHATIDATE CYTIDYLYLTRANSFERASE, MITOCHONDRIAL"/>
    <property type="match status" value="1"/>
</dbReference>
<dbReference type="AlphaFoldDB" id="A0A445M9M8"/>
<keyword evidence="13" id="KW-0443">Lipid metabolism</keyword>
<dbReference type="GO" id="GO:0005743">
    <property type="term" value="C:mitochondrial inner membrane"/>
    <property type="evidence" value="ECO:0007669"/>
    <property type="project" value="UniProtKB-SubCell"/>
</dbReference>
<dbReference type="UniPathway" id="UPA00557">
    <property type="reaction ID" value="UER00614"/>
</dbReference>
<keyword evidence="17" id="KW-1208">Phospholipid metabolism</keyword>
<dbReference type="GO" id="GO:0032049">
    <property type="term" value="P:cardiolipin biosynthetic process"/>
    <property type="evidence" value="ECO:0007669"/>
    <property type="project" value="InterPro"/>
</dbReference>
<dbReference type="EC" id="2.7.7.41" evidence="6"/>